<dbReference type="EMBL" id="LT960611">
    <property type="protein sequence ID" value="SON50962.1"/>
    <property type="molecule type" value="Genomic_DNA"/>
</dbReference>
<protein>
    <submittedName>
        <fullName evidence="1">Polysaccharide biosynthesis protein</fullName>
    </submittedName>
</protein>
<dbReference type="RefSeq" id="WP_102523360.1">
    <property type="nucleotide sequence ID" value="NZ_LT960611.1"/>
</dbReference>
<organism evidence="1 2">
    <name type="scientific">Vibrio tapetis subsp. tapetis</name>
    <dbReference type="NCBI Taxonomy" id="1671868"/>
    <lineage>
        <taxon>Bacteria</taxon>
        <taxon>Pseudomonadati</taxon>
        <taxon>Pseudomonadota</taxon>
        <taxon>Gammaproteobacteria</taxon>
        <taxon>Vibrionales</taxon>
        <taxon>Vibrionaceae</taxon>
        <taxon>Vibrio</taxon>
    </lineage>
</organism>
<dbReference type="AlphaFoldDB" id="A0A2N8ZGB7"/>
<sequence length="334" mass="38959">MMFQGKDILFIAPVFYGYEKHITDALTSLGAKVTFLPEMDNSFLSRVAKKVSSNYWSRLQRKNLKKISTAANNDDFDYVFIIRGAGLTTDFMKYLKLSQANAKFFLYQWDSYRQNDYRDIIPYFDFVSSFDVADSKELNIPYQPLFYLPIYEGVGLSKGDEKKYDLSFVGAYHSDRLNIIKFFDKEMEKDGLKFHYHLYLKKIPLLVRLISGEISLRDVKYIKTYSLTMKDVVDNYSFSKAVLDVELNIQTGLSMRTFEVLGSGLKLITTNHNILEHDFYDMKNMAVIDRNKLHYDSDLFSDRGSIMETDISNYSIFGWIDRVFDVNESKGDRI</sequence>
<dbReference type="Proteomes" id="UP000235828">
    <property type="component" value="Chromosome A"/>
</dbReference>
<name>A0A2N8ZGB7_9VIBR</name>
<keyword evidence="2" id="KW-1185">Reference proteome</keyword>
<evidence type="ECO:0000313" key="1">
    <source>
        <dbReference type="EMBL" id="SON50962.1"/>
    </source>
</evidence>
<reference evidence="1 2" key="1">
    <citation type="submission" date="2017-10" db="EMBL/GenBank/DDBJ databases">
        <authorList>
            <person name="Banno H."/>
            <person name="Chua N.-H."/>
        </authorList>
    </citation>
    <scope>NUCLEOTIDE SEQUENCE [LARGE SCALE GENOMIC DNA]</scope>
    <source>
        <strain evidence="1">Vibrio tapetis CECT4600</strain>
    </source>
</reference>
<gene>
    <name evidence="1" type="ORF">VTAP4600_A2996</name>
</gene>
<dbReference type="KEGG" id="vta:A2996"/>
<proteinExistence type="predicted"/>
<evidence type="ECO:0000313" key="2">
    <source>
        <dbReference type="Proteomes" id="UP000235828"/>
    </source>
</evidence>
<dbReference type="OrthoDB" id="3251881at2"/>
<accession>A0A2N8ZGB7</accession>